<protein>
    <recommendedName>
        <fullName evidence="3">Transposase zinc-ribbon domain-containing protein</fullName>
    </recommendedName>
</protein>
<evidence type="ECO:0000313" key="2">
    <source>
        <dbReference type="Proteomes" id="UP001258315"/>
    </source>
</evidence>
<evidence type="ECO:0008006" key="3">
    <source>
        <dbReference type="Google" id="ProtNLM"/>
    </source>
</evidence>
<evidence type="ECO:0000313" key="1">
    <source>
        <dbReference type="EMBL" id="MDT3404821.1"/>
    </source>
</evidence>
<sequence>MKLVLFWKPTKRYFCPKCNTSRYISNPNYIINGVFITLLLNFI</sequence>
<name>A0ABU3GYH1_9SPHI</name>
<dbReference type="EMBL" id="JAVLVU010000001">
    <property type="protein sequence ID" value="MDT3404821.1"/>
    <property type="molecule type" value="Genomic_DNA"/>
</dbReference>
<gene>
    <name evidence="1" type="ORF">QE417_003893</name>
</gene>
<accession>A0ABU3GYH1</accession>
<reference evidence="2" key="1">
    <citation type="submission" date="2023-07" db="EMBL/GenBank/DDBJ databases">
        <title>Functional and genomic diversity of the sorghum phyllosphere microbiome.</title>
        <authorList>
            <person name="Shade A."/>
        </authorList>
    </citation>
    <scope>NUCLEOTIDE SEQUENCE [LARGE SCALE GENOMIC DNA]</scope>
    <source>
        <strain evidence="2">SORGH_AS_0422</strain>
    </source>
</reference>
<dbReference type="Proteomes" id="UP001258315">
    <property type="component" value="Unassembled WGS sequence"/>
</dbReference>
<proteinExistence type="predicted"/>
<keyword evidence="2" id="KW-1185">Reference proteome</keyword>
<comment type="caution">
    <text evidence="1">The sequence shown here is derived from an EMBL/GenBank/DDBJ whole genome shotgun (WGS) entry which is preliminary data.</text>
</comment>
<organism evidence="1 2">
    <name type="scientific">Mucilaginibacter terrae</name>
    <dbReference type="NCBI Taxonomy" id="1955052"/>
    <lineage>
        <taxon>Bacteria</taxon>
        <taxon>Pseudomonadati</taxon>
        <taxon>Bacteroidota</taxon>
        <taxon>Sphingobacteriia</taxon>
        <taxon>Sphingobacteriales</taxon>
        <taxon>Sphingobacteriaceae</taxon>
        <taxon>Mucilaginibacter</taxon>
    </lineage>
</organism>